<comment type="caution">
    <text evidence="2">The sequence shown here is derived from an EMBL/GenBank/DDBJ whole genome shotgun (WGS) entry which is preliminary data.</text>
</comment>
<feature type="transmembrane region" description="Helical" evidence="1">
    <location>
        <begin position="96"/>
        <end position="115"/>
    </location>
</feature>
<keyword evidence="3" id="KW-1185">Reference proteome</keyword>
<keyword evidence="1" id="KW-1133">Transmembrane helix</keyword>
<keyword evidence="1" id="KW-0812">Transmembrane</keyword>
<proteinExistence type="predicted"/>
<dbReference type="EMBL" id="JAGUCN010000031">
    <property type="protein sequence ID" value="MBS2213662.1"/>
    <property type="molecule type" value="Genomic_DNA"/>
</dbReference>
<keyword evidence="1" id="KW-0472">Membrane</keyword>
<reference evidence="2 3" key="1">
    <citation type="journal article" date="2014" name="Int. J. Syst. Evol. Microbiol.">
        <title>Carboxylicivirga gen. nov. in the family Marinilabiliaceae with two novel species, Carboxylicivirga mesophila sp. nov. and Carboxylicivirga taeanensis sp. nov., and reclassification of Cytophaga fermentans as Saccharicrinis fermentans gen. nov., comb. nov.</title>
        <authorList>
            <person name="Yang S.H."/>
            <person name="Seo H.S."/>
            <person name="Woo J.H."/>
            <person name="Oh H.M."/>
            <person name="Jang H."/>
            <person name="Lee J.H."/>
            <person name="Kim S.J."/>
            <person name="Kwon K.K."/>
        </authorList>
    </citation>
    <scope>NUCLEOTIDE SEQUENCE [LARGE SCALE GENOMIC DNA]</scope>
    <source>
        <strain evidence="2 3">JCM 18290</strain>
    </source>
</reference>
<dbReference type="RefSeq" id="WP_212231164.1">
    <property type="nucleotide sequence ID" value="NZ_JAGUCN010000031.1"/>
</dbReference>
<feature type="transmembrane region" description="Helical" evidence="1">
    <location>
        <begin position="35"/>
        <end position="55"/>
    </location>
</feature>
<evidence type="ECO:0000313" key="2">
    <source>
        <dbReference type="EMBL" id="MBS2213662.1"/>
    </source>
</evidence>
<name>A0ABS5KFT5_9BACT</name>
<feature type="transmembrane region" description="Helical" evidence="1">
    <location>
        <begin position="67"/>
        <end position="90"/>
    </location>
</feature>
<feature type="transmembrane region" description="Helical" evidence="1">
    <location>
        <begin position="7"/>
        <end position="29"/>
    </location>
</feature>
<sequence>MIKKLEILFAITAIASLIMRLMLINYWALLSILSFFGLAFLYFPIWGFSIFNLKYKNTPIVDDKKNLKAIMVIGGIAFSILCTGIAFKLIHIPSSTINLSIGLVSTSIVILIITLNPKLRGLYRNIIMRGALLIGLALTLLIVPEIVRTKIQYKDHPEFIDLYEQSLSNPEDEELKEIVDLERHRITMNEEEFKAYQKFRQELKENNKTLDNTAQ</sequence>
<dbReference type="Proteomes" id="UP000721861">
    <property type="component" value="Unassembled WGS sequence"/>
</dbReference>
<protein>
    <recommendedName>
        <fullName evidence="4">DUF1616 domain-containing protein</fullName>
    </recommendedName>
</protein>
<evidence type="ECO:0000313" key="3">
    <source>
        <dbReference type="Proteomes" id="UP000721861"/>
    </source>
</evidence>
<feature type="transmembrane region" description="Helical" evidence="1">
    <location>
        <begin position="127"/>
        <end position="147"/>
    </location>
</feature>
<gene>
    <name evidence="2" type="ORF">KEM09_19795</name>
</gene>
<evidence type="ECO:0000256" key="1">
    <source>
        <dbReference type="SAM" id="Phobius"/>
    </source>
</evidence>
<organism evidence="2 3">
    <name type="scientific">Carboxylicivirga mesophila</name>
    <dbReference type="NCBI Taxonomy" id="1166478"/>
    <lineage>
        <taxon>Bacteria</taxon>
        <taxon>Pseudomonadati</taxon>
        <taxon>Bacteroidota</taxon>
        <taxon>Bacteroidia</taxon>
        <taxon>Marinilabiliales</taxon>
        <taxon>Marinilabiliaceae</taxon>
        <taxon>Carboxylicivirga</taxon>
    </lineage>
</organism>
<accession>A0ABS5KFT5</accession>
<evidence type="ECO:0008006" key="4">
    <source>
        <dbReference type="Google" id="ProtNLM"/>
    </source>
</evidence>